<evidence type="ECO:0000256" key="1">
    <source>
        <dbReference type="SAM" id="MobiDB-lite"/>
    </source>
</evidence>
<reference evidence="3" key="1">
    <citation type="journal article" date="2017" name="Nat. Ecol. Evol.">
        <title>Genome expansion and lineage-specific genetic innovations in the forest pathogenic fungi Armillaria.</title>
        <authorList>
            <person name="Sipos G."/>
            <person name="Prasanna A.N."/>
            <person name="Walter M.C."/>
            <person name="O'Connor E."/>
            <person name="Balint B."/>
            <person name="Krizsan K."/>
            <person name="Kiss B."/>
            <person name="Hess J."/>
            <person name="Varga T."/>
            <person name="Slot J."/>
            <person name="Riley R."/>
            <person name="Boka B."/>
            <person name="Rigling D."/>
            <person name="Barry K."/>
            <person name="Lee J."/>
            <person name="Mihaltcheva S."/>
            <person name="LaButti K."/>
            <person name="Lipzen A."/>
            <person name="Waldron R."/>
            <person name="Moloney N.M."/>
            <person name="Sperisen C."/>
            <person name="Kredics L."/>
            <person name="Vagvoelgyi C."/>
            <person name="Patrignani A."/>
            <person name="Fitzpatrick D."/>
            <person name="Nagy I."/>
            <person name="Doyle S."/>
            <person name="Anderson J.B."/>
            <person name="Grigoriev I.V."/>
            <person name="Gueldener U."/>
            <person name="Muensterkoetter M."/>
            <person name="Nagy L.G."/>
        </authorList>
    </citation>
    <scope>NUCLEOTIDE SEQUENCE [LARGE SCALE GENOMIC DNA]</scope>
    <source>
        <strain evidence="3">28-4</strain>
    </source>
</reference>
<evidence type="ECO:0000313" key="3">
    <source>
        <dbReference type="Proteomes" id="UP000218334"/>
    </source>
</evidence>
<name>A0A2H3B647_9AGAR</name>
<accession>A0A2H3B647</accession>
<protein>
    <submittedName>
        <fullName evidence="2">Uncharacterized protein</fullName>
    </submittedName>
</protein>
<keyword evidence="3" id="KW-1185">Reference proteome</keyword>
<proteinExistence type="predicted"/>
<sequence length="161" mass="17987">MFARSTDSPPTRSHTLESPPTPKASVSTSHVNVASPVPEHETLIISDSEPECYSGPLPHPLELMTCDMDLTFSFCILLEELDNLQRRFDPSVSTTDLRMGLNGAREVLDWLEKMAVWIEEADLGQWSVAMKEYCAVWADWEAYTPVTRLVTGTRETKSGLA</sequence>
<dbReference type="EMBL" id="KZ293493">
    <property type="protein sequence ID" value="PBK60067.1"/>
    <property type="molecule type" value="Genomic_DNA"/>
</dbReference>
<organism evidence="2 3">
    <name type="scientific">Armillaria solidipes</name>
    <dbReference type="NCBI Taxonomy" id="1076256"/>
    <lineage>
        <taxon>Eukaryota</taxon>
        <taxon>Fungi</taxon>
        <taxon>Dikarya</taxon>
        <taxon>Basidiomycota</taxon>
        <taxon>Agaricomycotina</taxon>
        <taxon>Agaricomycetes</taxon>
        <taxon>Agaricomycetidae</taxon>
        <taxon>Agaricales</taxon>
        <taxon>Marasmiineae</taxon>
        <taxon>Physalacriaceae</taxon>
        <taxon>Armillaria</taxon>
    </lineage>
</organism>
<gene>
    <name evidence="2" type="ORF">ARMSODRAFT_1026952</name>
</gene>
<evidence type="ECO:0000313" key="2">
    <source>
        <dbReference type="EMBL" id="PBK60067.1"/>
    </source>
</evidence>
<dbReference type="AlphaFoldDB" id="A0A2H3B647"/>
<dbReference type="Proteomes" id="UP000218334">
    <property type="component" value="Unassembled WGS sequence"/>
</dbReference>
<feature type="region of interest" description="Disordered" evidence="1">
    <location>
        <begin position="1"/>
        <end position="32"/>
    </location>
</feature>